<keyword evidence="1" id="KW-0507">mRNA processing</keyword>
<feature type="region of interest" description="Disordered" evidence="3">
    <location>
        <begin position="463"/>
        <end position="551"/>
    </location>
</feature>
<keyword evidence="2" id="KW-0479">Metal-binding</keyword>
<sequence length="881" mass="103688">MPRRRKLHSDATGYPTPEEFKGMRYLPPPPHRRIPPPVPDELKPFIEYDDAVQPLVDELKAHGPLGHADHLLLHRLARLRRAGAARKQFHETDGLHENATTRAGVDHGHEPQTDATTVVADQSNALHSHAQEKQKKTVRAAERQVLQRWDAIRLATVQQDELQRQAERPMRQKRSKRNVEDRGTTEVHPKDMEAAAQAVELAQAAELERIRETHRKHLKELEAQRQQDERTRILWEAIQQQRQDELECRTREDLAWRAREARERREREEQECQEREREEHQRREQACMEQEVHREREARILQMLEELDRRRQEESLQRQQEEYVRRQQEEFVRRQQEELVQQQQEFERRQQEEFTRRQQEEFTRRQQEEFVRRRAHQNPSIYPDPDEPDRHRSRQGGPEPSNTESTPQTYAVDKDAKLVYYGGQQVFWKTNKWLFTEVALSWQQCLAIDPEYRKQYRDISLGDELPEEPAATPEPRRTEPEQYSPVDFTTPRPAQAEIIEESEPESENATNRTPEEDPEEFEAAPEPVGKTPQEEPIRTEPTNEPEAKMAEERTNEIKLKMPPEFSGKRGEVVEWLQKCSLYLTMNKKTYADDEMKIVFCLMLMNGGTAGTWSRTFIEDVERQAADQNKNLREGENRVEPNYGTWDEFKKQLLDAFDDVDQKASARVLLRNLKQGSKKVEDYIAEFKSIISRCGITEFDVIADFFYAGLNRPLREKIFGMYPLPKDTSELYLRASTLEQQYHLGRAYDGKTSTFRPTYKAYRPRPQERDPDAMDVDKMTTEEREKHYREGRCFNCHQIGHLARQCPNRRTSDRKRTKPTAKARITEVEEDESDDDEDTRSINGQAADKTQLIAARIRTALKGLEEDRDAQEILASFSNKGF</sequence>
<feature type="region of interest" description="Disordered" evidence="3">
    <location>
        <begin position="163"/>
        <end position="191"/>
    </location>
</feature>
<feature type="compositionally biased region" description="Acidic residues" evidence="3">
    <location>
        <begin position="827"/>
        <end position="837"/>
    </location>
</feature>
<evidence type="ECO:0000256" key="1">
    <source>
        <dbReference type="ARBA" id="ARBA00022664"/>
    </source>
</evidence>
<keyword evidence="2" id="KW-0863">Zinc-finger</keyword>
<gene>
    <name evidence="5" type="ORF">ONZ51_g11509</name>
</gene>
<evidence type="ECO:0000259" key="4">
    <source>
        <dbReference type="PROSITE" id="PS50158"/>
    </source>
</evidence>
<comment type="caution">
    <text evidence="5">The sequence shown here is derived from an EMBL/GenBank/DDBJ whole genome shotgun (WGS) entry which is preliminary data.</text>
</comment>
<reference evidence="5" key="1">
    <citation type="submission" date="2022-11" db="EMBL/GenBank/DDBJ databases">
        <title>Genome Sequence of Cubamyces cubensis.</title>
        <authorList>
            <person name="Buettner E."/>
        </authorList>
    </citation>
    <scope>NUCLEOTIDE SEQUENCE</scope>
    <source>
        <strain evidence="5">MPL-01</strain>
    </source>
</reference>
<feature type="region of interest" description="Disordered" evidence="3">
    <location>
        <begin position="351"/>
        <end position="410"/>
    </location>
</feature>
<dbReference type="InterPro" id="IPR036875">
    <property type="entry name" value="Znf_CCHC_sf"/>
</dbReference>
<protein>
    <recommendedName>
        <fullName evidence="4">CCHC-type domain-containing protein</fullName>
    </recommendedName>
</protein>
<feature type="compositionally biased region" description="Polar residues" evidence="3">
    <location>
        <begin position="400"/>
        <end position="409"/>
    </location>
</feature>
<proteinExistence type="predicted"/>
<organism evidence="5 6">
    <name type="scientific">Trametes cubensis</name>
    <dbReference type="NCBI Taxonomy" id="1111947"/>
    <lineage>
        <taxon>Eukaryota</taxon>
        <taxon>Fungi</taxon>
        <taxon>Dikarya</taxon>
        <taxon>Basidiomycota</taxon>
        <taxon>Agaricomycotina</taxon>
        <taxon>Agaricomycetes</taxon>
        <taxon>Polyporales</taxon>
        <taxon>Polyporaceae</taxon>
        <taxon>Trametes</taxon>
    </lineage>
</organism>
<dbReference type="AlphaFoldDB" id="A0AAD7TK08"/>
<name>A0AAD7TK08_9APHY</name>
<dbReference type="InterPro" id="IPR001878">
    <property type="entry name" value="Znf_CCHC"/>
</dbReference>
<evidence type="ECO:0000256" key="2">
    <source>
        <dbReference type="PROSITE-ProRule" id="PRU00047"/>
    </source>
</evidence>
<dbReference type="SUPFAM" id="SSF57756">
    <property type="entry name" value="Retrovirus zinc finger-like domains"/>
    <property type="match status" value="1"/>
</dbReference>
<dbReference type="SMART" id="SM00343">
    <property type="entry name" value="ZnF_C2HC"/>
    <property type="match status" value="1"/>
</dbReference>
<dbReference type="EMBL" id="JAPEVG010000557">
    <property type="protein sequence ID" value="KAJ8457471.1"/>
    <property type="molecule type" value="Genomic_DNA"/>
</dbReference>
<feature type="region of interest" description="Disordered" evidence="3">
    <location>
        <begin position="804"/>
        <end position="849"/>
    </location>
</feature>
<keyword evidence="2" id="KW-0862">Zinc</keyword>
<feature type="domain" description="CCHC-type" evidence="4">
    <location>
        <begin position="791"/>
        <end position="807"/>
    </location>
</feature>
<evidence type="ECO:0000256" key="3">
    <source>
        <dbReference type="SAM" id="MobiDB-lite"/>
    </source>
</evidence>
<keyword evidence="6" id="KW-1185">Reference proteome</keyword>
<dbReference type="Proteomes" id="UP001215151">
    <property type="component" value="Unassembled WGS sequence"/>
</dbReference>
<dbReference type="GO" id="GO:0008270">
    <property type="term" value="F:zinc ion binding"/>
    <property type="evidence" value="ECO:0007669"/>
    <property type="project" value="UniProtKB-KW"/>
</dbReference>
<feature type="compositionally biased region" description="Basic and acidic residues" evidence="3">
    <location>
        <begin position="351"/>
        <end position="372"/>
    </location>
</feature>
<accession>A0AAD7TK08</accession>
<dbReference type="PANTHER" id="PTHR15503:SF22">
    <property type="entry name" value="TRANSPOSON TY3-I GAG POLYPROTEIN"/>
    <property type="match status" value="1"/>
</dbReference>
<dbReference type="PROSITE" id="PS50158">
    <property type="entry name" value="ZF_CCHC"/>
    <property type="match status" value="1"/>
</dbReference>
<feature type="region of interest" description="Disordered" evidence="3">
    <location>
        <begin position="91"/>
        <end position="111"/>
    </location>
</feature>
<dbReference type="Pfam" id="PF00098">
    <property type="entry name" value="zf-CCHC"/>
    <property type="match status" value="1"/>
</dbReference>
<dbReference type="Pfam" id="PF03732">
    <property type="entry name" value="Retrotrans_gag"/>
    <property type="match status" value="1"/>
</dbReference>
<evidence type="ECO:0000313" key="6">
    <source>
        <dbReference type="Proteomes" id="UP001215151"/>
    </source>
</evidence>
<feature type="compositionally biased region" description="Basic residues" evidence="3">
    <location>
        <begin position="811"/>
        <end position="820"/>
    </location>
</feature>
<evidence type="ECO:0000313" key="5">
    <source>
        <dbReference type="EMBL" id="KAJ8457471.1"/>
    </source>
</evidence>
<dbReference type="GO" id="GO:0003676">
    <property type="term" value="F:nucleic acid binding"/>
    <property type="evidence" value="ECO:0007669"/>
    <property type="project" value="InterPro"/>
</dbReference>
<feature type="region of interest" description="Disordered" evidence="3">
    <location>
        <begin position="267"/>
        <end position="292"/>
    </location>
</feature>
<feature type="region of interest" description="Disordered" evidence="3">
    <location>
        <begin position="1"/>
        <end position="42"/>
    </location>
</feature>
<dbReference type="GO" id="GO:0006397">
    <property type="term" value="P:mRNA processing"/>
    <property type="evidence" value="ECO:0007669"/>
    <property type="project" value="UniProtKB-KW"/>
</dbReference>
<dbReference type="Gene3D" id="4.10.60.10">
    <property type="entry name" value="Zinc finger, CCHC-type"/>
    <property type="match status" value="1"/>
</dbReference>
<dbReference type="InterPro" id="IPR005162">
    <property type="entry name" value="Retrotrans_gag_dom"/>
</dbReference>
<dbReference type="PANTHER" id="PTHR15503">
    <property type="entry name" value="LDOC1 RELATED"/>
    <property type="match status" value="1"/>
</dbReference>
<feature type="compositionally biased region" description="Basic and acidic residues" evidence="3">
    <location>
        <begin position="177"/>
        <end position="191"/>
    </location>
</feature>
<dbReference type="InterPro" id="IPR032567">
    <property type="entry name" value="RTL1-rel"/>
</dbReference>